<reference evidence="1 2" key="1">
    <citation type="journal article" date="2020" name="Nature">
        <title>Bacterial chemolithoautotrophy via manganese oxidation.</title>
        <authorList>
            <person name="Yu H."/>
            <person name="Leadbetter J.R."/>
        </authorList>
    </citation>
    <scope>NUCLEOTIDE SEQUENCE [LARGE SCALE GENOMIC DNA]</scope>
    <source>
        <strain evidence="1 2">RBP-1</strain>
    </source>
</reference>
<evidence type="ECO:0000313" key="1">
    <source>
        <dbReference type="EMBL" id="NKE67621.1"/>
    </source>
</evidence>
<evidence type="ECO:0000313" key="2">
    <source>
        <dbReference type="Proteomes" id="UP000521868"/>
    </source>
</evidence>
<protein>
    <submittedName>
        <fullName evidence="1">Uncharacterized protein</fullName>
    </submittedName>
</protein>
<dbReference type="Proteomes" id="UP000521868">
    <property type="component" value="Unassembled WGS sequence"/>
</dbReference>
<gene>
    <name evidence="1" type="ORF">RAMLITH_17500</name>
</gene>
<organism evidence="1 2">
    <name type="scientific">Ramlibacter lithotrophicus</name>
    <dbReference type="NCBI Taxonomy" id="2606681"/>
    <lineage>
        <taxon>Bacteria</taxon>
        <taxon>Pseudomonadati</taxon>
        <taxon>Pseudomonadota</taxon>
        <taxon>Betaproteobacteria</taxon>
        <taxon>Burkholderiales</taxon>
        <taxon>Comamonadaceae</taxon>
        <taxon>Ramlibacter</taxon>
    </lineage>
</organism>
<comment type="caution">
    <text evidence="1">The sequence shown here is derived from an EMBL/GenBank/DDBJ whole genome shotgun (WGS) entry which is preliminary data.</text>
</comment>
<sequence>MDQQMQELQARRARLEVQRASLNQVGRVMGISELQALVPTVRVHKAYGGRGFLVDWVRGVLKAAAPHAVDMRTLVLMAEEQFGLELPTPEARDRYRKNTLGRAVRKLLELGLVERLHDPQSAGGPGLWRWAADDVPSLRRLEQERQAWL</sequence>
<dbReference type="RefSeq" id="WP_168108754.1">
    <property type="nucleotide sequence ID" value="NZ_VTOX01000007.1"/>
</dbReference>
<dbReference type="AlphaFoldDB" id="A0A7X6DI77"/>
<name>A0A7X6DI77_9BURK</name>
<proteinExistence type="predicted"/>
<accession>A0A7X6DI77</accession>
<keyword evidence="2" id="KW-1185">Reference proteome</keyword>
<dbReference type="EMBL" id="VTOX01000007">
    <property type="protein sequence ID" value="NKE67621.1"/>
    <property type="molecule type" value="Genomic_DNA"/>
</dbReference>